<feature type="compositionally biased region" description="Acidic residues" evidence="1">
    <location>
        <begin position="88"/>
        <end position="97"/>
    </location>
</feature>
<reference evidence="2 3" key="1">
    <citation type="journal article" date="2022" name="G3 (Bethesda)">
        <title>Whole-genome sequence and methylome profiling of the almond [Prunus dulcis (Mill.) D.A. Webb] cultivar 'Nonpareil'.</title>
        <authorList>
            <person name="D'Amico-Willman K.M."/>
            <person name="Ouma W.Z."/>
            <person name="Meulia T."/>
            <person name="Sideli G.M."/>
            <person name="Gradziel T.M."/>
            <person name="Fresnedo-Ramirez J."/>
        </authorList>
    </citation>
    <scope>NUCLEOTIDE SEQUENCE [LARGE SCALE GENOMIC DNA]</scope>
    <source>
        <strain evidence="2">Clone GOH B32 T37-40</strain>
    </source>
</reference>
<protein>
    <submittedName>
        <fullName evidence="2">Uncharacterized protein</fullName>
    </submittedName>
</protein>
<evidence type="ECO:0000313" key="3">
    <source>
        <dbReference type="Proteomes" id="UP001054821"/>
    </source>
</evidence>
<proteinExistence type="predicted"/>
<gene>
    <name evidence="2" type="ORF">L3X38_015367</name>
</gene>
<organism evidence="2 3">
    <name type="scientific">Prunus dulcis</name>
    <name type="common">Almond</name>
    <name type="synonym">Amygdalus dulcis</name>
    <dbReference type="NCBI Taxonomy" id="3755"/>
    <lineage>
        <taxon>Eukaryota</taxon>
        <taxon>Viridiplantae</taxon>
        <taxon>Streptophyta</taxon>
        <taxon>Embryophyta</taxon>
        <taxon>Tracheophyta</taxon>
        <taxon>Spermatophyta</taxon>
        <taxon>Magnoliopsida</taxon>
        <taxon>eudicotyledons</taxon>
        <taxon>Gunneridae</taxon>
        <taxon>Pentapetalae</taxon>
        <taxon>rosids</taxon>
        <taxon>fabids</taxon>
        <taxon>Rosales</taxon>
        <taxon>Rosaceae</taxon>
        <taxon>Amygdaloideae</taxon>
        <taxon>Amygdaleae</taxon>
        <taxon>Prunus</taxon>
    </lineage>
</organism>
<feature type="region of interest" description="Disordered" evidence="1">
    <location>
        <begin position="88"/>
        <end position="110"/>
    </location>
</feature>
<dbReference type="Proteomes" id="UP001054821">
    <property type="component" value="Chromosome 2"/>
</dbReference>
<comment type="caution">
    <text evidence="2">The sequence shown here is derived from an EMBL/GenBank/DDBJ whole genome shotgun (WGS) entry which is preliminary data.</text>
</comment>
<accession>A0AAD4WQI5</accession>
<keyword evidence="3" id="KW-1185">Reference proteome</keyword>
<dbReference type="EMBL" id="JAJFAZ020000002">
    <property type="protein sequence ID" value="KAI5347488.1"/>
    <property type="molecule type" value="Genomic_DNA"/>
</dbReference>
<evidence type="ECO:0000313" key="2">
    <source>
        <dbReference type="EMBL" id="KAI5347488.1"/>
    </source>
</evidence>
<evidence type="ECO:0000256" key="1">
    <source>
        <dbReference type="SAM" id="MobiDB-lite"/>
    </source>
</evidence>
<name>A0AAD4WQI5_PRUDU</name>
<dbReference type="AlphaFoldDB" id="A0AAD4WQI5"/>
<sequence length="110" mass="12323">MKKLNRTKEDLIPCGMAMSGFVSDKSKTIGVLPLKITMDDQTRTHNQKRRGSGHGRSDELLLAYWAEDSLMPNLVISLIKFQHKSDGDDVLTIDDLDPAPTEMEDSHPEV</sequence>